<dbReference type="Pfam" id="PF07717">
    <property type="entry name" value="OB_NTP_bind"/>
    <property type="match status" value="1"/>
</dbReference>
<name>A0A1J1H9G1_PLARL</name>
<evidence type="ECO:0000256" key="2">
    <source>
        <dbReference type="ARBA" id="ARBA00022801"/>
    </source>
</evidence>
<dbReference type="KEGG" id="prel:PRELSG_1244100"/>
<dbReference type="Gene3D" id="3.40.50.300">
    <property type="entry name" value="P-loop containing nucleotide triphosphate hydrolases"/>
    <property type="match status" value="1"/>
</dbReference>
<evidence type="ECO:0000256" key="1">
    <source>
        <dbReference type="ARBA" id="ARBA00022741"/>
    </source>
</evidence>
<sequence>MKNYVIYERDEKKLLFEKFENDIINLLKIHNVFLVIGKLEFIEIIKLVIVLYEKKIHTLNENGKICFTTSDHTYFNYYNIIPNDMKDFFFFLNDKDTHSNKSNKITVLDESTLLQKILFDPILIEFNIIILTNIHKRFSKTDLILSLLKKIIIKRSNLYIFLFSDFFIENVLNFFNSYNNLNNFSQELSINKSINNEETIEQDIVNTLKFEGEKKKENNEIFRDFKYVKTINNKKESKVSHKKYFDKTDMNKNSEKCKKINYKKYEKEKNFHKRSDYTYIKKSSGEHKNIIEEEVKKKNELKKSNWEYSKDHIYIKKKANNKKDYDNIETNNQQKQKHFFIKNVKLNDLIDKKNYYINSRSNTLSSNEEKEKKKKYTYLDGKNYISSDSHINEQWKLKKGEEKEEEEEEEEKKKKKTLNCLFADSVNHSLIYNYKDHCEENELKALENEKNEIDKLNEWKEFMEELEKVNNIISIFVFHISNNIIYNNKRKDNRTSDIENNKIYYLKERCSNYLEISIKLIKKLFENKKTRENILIILNNDYEIEIVKNGLQNKNISSNHIEIIKDIYTYDFDLNALNNKIIILKDMLFYKKLKNIKYIIDTCYMKDEIYDYDLNITHKYTVLSNKNKCEERSFISNNSTCFRLITINDYLNSLNECPIPEILRKDIFYNIFFLKTVGVKNICSFDFVTSPLLKSLKRCFELFYILKLMDINGNIIDKKLSLLICYLPLKFKYSIFLVNSIKYKCVYEVSIIISMLINEPIFSFNHKNVNRLKIMRLSLMAEESDILSYYNIFQNFDKAKNKKNFCYDHFLVYNSIKKATDFFNKLKNILNCFGIEMEKSNNIEYIFKAKISSFFYNVSKIVDDKNYKLLNQKSDNKLFSLHPLSILNETEYKKRKFIVYTDAYSNNESQIFIKNVSIIDPIWLTDVYPSYFFNKHIKNIEEIK</sequence>
<dbReference type="SUPFAM" id="SSF52540">
    <property type="entry name" value="P-loop containing nucleoside triphosphate hydrolases"/>
    <property type="match status" value="1"/>
</dbReference>
<feature type="domain" description="DEAD-box helicase OB fold" evidence="6">
    <location>
        <begin position="851"/>
        <end position="931"/>
    </location>
</feature>
<dbReference type="VEuPathDB" id="PlasmoDB:PRELSG_1244100"/>
<evidence type="ECO:0000256" key="4">
    <source>
        <dbReference type="ARBA" id="ARBA00022840"/>
    </source>
</evidence>
<keyword evidence="1" id="KW-0547">Nucleotide-binding</keyword>
<keyword evidence="3" id="KW-0347">Helicase</keyword>
<feature type="coiled-coil region" evidence="5">
    <location>
        <begin position="392"/>
        <end position="421"/>
    </location>
</feature>
<protein>
    <recommendedName>
        <fullName evidence="6">DEAD-box helicase OB fold domain-containing protein</fullName>
    </recommendedName>
</protein>
<dbReference type="GO" id="GO:0003723">
    <property type="term" value="F:RNA binding"/>
    <property type="evidence" value="ECO:0007669"/>
    <property type="project" value="TreeGrafter"/>
</dbReference>
<dbReference type="EMBL" id="LN835307">
    <property type="protein sequence ID" value="CRH01555.1"/>
    <property type="molecule type" value="Genomic_DNA"/>
</dbReference>
<accession>A0A1J1H9G1</accession>
<dbReference type="OrthoDB" id="360515at2759"/>
<dbReference type="InterPro" id="IPR027417">
    <property type="entry name" value="P-loop_NTPase"/>
</dbReference>
<dbReference type="PANTHER" id="PTHR18934:SF91">
    <property type="entry name" value="PRE-MRNA-SPLICING FACTOR ATP-DEPENDENT RNA HELICASE PRP16"/>
    <property type="match status" value="1"/>
</dbReference>
<evidence type="ECO:0000313" key="7">
    <source>
        <dbReference type="EMBL" id="CRH01555.1"/>
    </source>
</evidence>
<keyword evidence="2" id="KW-0378">Hydrolase</keyword>
<reference evidence="7 8" key="1">
    <citation type="submission" date="2015-04" db="EMBL/GenBank/DDBJ databases">
        <authorList>
            <consortium name="Pathogen Informatics"/>
        </authorList>
    </citation>
    <scope>NUCLEOTIDE SEQUENCE [LARGE SCALE GENOMIC DNA]</scope>
    <source>
        <strain evidence="7 8">SGS1</strain>
    </source>
</reference>
<evidence type="ECO:0000313" key="8">
    <source>
        <dbReference type="Proteomes" id="UP000220158"/>
    </source>
</evidence>
<evidence type="ECO:0000256" key="5">
    <source>
        <dbReference type="SAM" id="Coils"/>
    </source>
</evidence>
<dbReference type="Proteomes" id="UP000220158">
    <property type="component" value="Chromosome 12"/>
</dbReference>
<dbReference type="RefSeq" id="XP_028534555.1">
    <property type="nucleotide sequence ID" value="XM_028678247.1"/>
</dbReference>
<dbReference type="AlphaFoldDB" id="A0A1J1H9G1"/>
<keyword evidence="8" id="KW-1185">Reference proteome</keyword>
<keyword evidence="4" id="KW-0067">ATP-binding</keyword>
<keyword evidence="5" id="KW-0175">Coiled coil</keyword>
<dbReference type="InterPro" id="IPR011709">
    <property type="entry name" value="DEAD-box_helicase_OB_fold"/>
</dbReference>
<dbReference type="GO" id="GO:0004386">
    <property type="term" value="F:helicase activity"/>
    <property type="evidence" value="ECO:0007669"/>
    <property type="project" value="UniProtKB-KW"/>
</dbReference>
<organism evidence="7 8">
    <name type="scientific">Plasmodium relictum</name>
    <dbReference type="NCBI Taxonomy" id="85471"/>
    <lineage>
        <taxon>Eukaryota</taxon>
        <taxon>Sar</taxon>
        <taxon>Alveolata</taxon>
        <taxon>Apicomplexa</taxon>
        <taxon>Aconoidasida</taxon>
        <taxon>Haemosporida</taxon>
        <taxon>Plasmodiidae</taxon>
        <taxon>Plasmodium</taxon>
        <taxon>Plasmodium (Haemamoeba)</taxon>
    </lineage>
</organism>
<proteinExistence type="predicted"/>
<dbReference type="GeneID" id="39737685"/>
<dbReference type="OMA" id="IILTNVH"/>
<dbReference type="GO" id="GO:0016787">
    <property type="term" value="F:hydrolase activity"/>
    <property type="evidence" value="ECO:0007669"/>
    <property type="project" value="UniProtKB-KW"/>
</dbReference>
<evidence type="ECO:0000256" key="3">
    <source>
        <dbReference type="ARBA" id="ARBA00022806"/>
    </source>
</evidence>
<dbReference type="GO" id="GO:0005524">
    <property type="term" value="F:ATP binding"/>
    <property type="evidence" value="ECO:0007669"/>
    <property type="project" value="UniProtKB-KW"/>
</dbReference>
<dbReference type="PANTHER" id="PTHR18934">
    <property type="entry name" value="ATP-DEPENDENT RNA HELICASE"/>
    <property type="match status" value="1"/>
</dbReference>
<evidence type="ECO:0000259" key="6">
    <source>
        <dbReference type="Pfam" id="PF07717"/>
    </source>
</evidence>
<gene>
    <name evidence="7" type="ORF">PRELSG_1244100</name>
</gene>